<gene>
    <name evidence="1" type="ORF">JIN87_06065</name>
</gene>
<evidence type="ECO:0000313" key="1">
    <source>
        <dbReference type="EMBL" id="MBK1876426.1"/>
    </source>
</evidence>
<dbReference type="RefSeq" id="WP_200354639.1">
    <property type="nucleotide sequence ID" value="NZ_JAENIL010000008.1"/>
</dbReference>
<name>A0A934VK94_9BACT</name>
<dbReference type="AlphaFoldDB" id="A0A934VK94"/>
<organism evidence="1 2">
    <name type="scientific">Pelagicoccus mobilis</name>
    <dbReference type="NCBI Taxonomy" id="415221"/>
    <lineage>
        <taxon>Bacteria</taxon>
        <taxon>Pseudomonadati</taxon>
        <taxon>Verrucomicrobiota</taxon>
        <taxon>Opitutia</taxon>
        <taxon>Puniceicoccales</taxon>
        <taxon>Pelagicoccaceae</taxon>
        <taxon>Pelagicoccus</taxon>
    </lineage>
</organism>
<reference evidence="1" key="1">
    <citation type="submission" date="2021-01" db="EMBL/GenBank/DDBJ databases">
        <title>Modified the classification status of verrucomicrobia.</title>
        <authorList>
            <person name="Feng X."/>
        </authorList>
    </citation>
    <scope>NUCLEOTIDE SEQUENCE</scope>
    <source>
        <strain evidence="1">KCTC 13126</strain>
    </source>
</reference>
<comment type="caution">
    <text evidence="1">The sequence shown here is derived from an EMBL/GenBank/DDBJ whole genome shotgun (WGS) entry which is preliminary data.</text>
</comment>
<proteinExistence type="predicted"/>
<evidence type="ECO:0000313" key="2">
    <source>
        <dbReference type="Proteomes" id="UP000617628"/>
    </source>
</evidence>
<accession>A0A934VK94</accession>
<sequence length="129" mass="15110">MELHTYYSKLGLLRVTWGSKIDLRALKHHFELLKVNTHYARDLKVITSSPVEEIGVPLTKDNMLLVKQWREESLEDYNSITTAFYGLSPIPSAYISYFSEFFDSKKSLLRQFASEKDAMTWLMRDQKVL</sequence>
<dbReference type="Proteomes" id="UP000617628">
    <property type="component" value="Unassembled WGS sequence"/>
</dbReference>
<dbReference type="EMBL" id="JAENIL010000008">
    <property type="protein sequence ID" value="MBK1876426.1"/>
    <property type="molecule type" value="Genomic_DNA"/>
</dbReference>
<protein>
    <submittedName>
        <fullName evidence="1">Uncharacterized protein</fullName>
    </submittedName>
</protein>
<keyword evidence="2" id="KW-1185">Reference proteome</keyword>